<organism evidence="8 9">
    <name type="scientific">Pseudoalteromonas shioyasakiensis</name>
    <dbReference type="NCBI Taxonomy" id="1190813"/>
    <lineage>
        <taxon>Bacteria</taxon>
        <taxon>Pseudomonadati</taxon>
        <taxon>Pseudomonadota</taxon>
        <taxon>Gammaproteobacteria</taxon>
        <taxon>Alteromonadales</taxon>
        <taxon>Pseudoalteromonadaceae</taxon>
        <taxon>Pseudoalteromonas</taxon>
    </lineage>
</organism>
<reference evidence="8 9" key="1">
    <citation type="submission" date="2022-02" db="EMBL/GenBank/DDBJ databases">
        <title>Genome analysis of Beneficial Microorganisms for Coral consortium from Pocillopora damicornis.</title>
        <authorList>
            <person name="Rosado P.M."/>
            <person name="Cardoso P.M."/>
            <person name="Rosado J.G."/>
            <person name="Schultz J."/>
            <person name="Rocha U."/>
            <person name="Costa T.K."/>
            <person name="Peixoto R.S."/>
        </authorList>
    </citation>
    <scope>NUCLEOTIDE SEQUENCE [LARGE SCALE GENOMIC DNA]</scope>
    <source>
        <strain evidence="8 9">BMC5</strain>
    </source>
</reference>
<dbReference type="InterPro" id="IPR008707">
    <property type="entry name" value="B-propeller_PilY1"/>
</dbReference>
<feature type="domain" description="PilY1 beta-propeller" evidence="7">
    <location>
        <begin position="538"/>
        <end position="791"/>
    </location>
</feature>
<protein>
    <submittedName>
        <fullName evidence="8">Pilin biogenesis protein</fullName>
    </submittedName>
</protein>
<proteinExistence type="inferred from homology"/>
<dbReference type="Pfam" id="PF05567">
    <property type="entry name" value="T4P_PilY1"/>
    <property type="match status" value="1"/>
</dbReference>
<keyword evidence="4" id="KW-0479">Metal-binding</keyword>
<dbReference type="SUPFAM" id="SSF50998">
    <property type="entry name" value="Quinoprotein alcohol dehydrogenase-like"/>
    <property type="match status" value="1"/>
</dbReference>
<evidence type="ECO:0000256" key="2">
    <source>
        <dbReference type="ARBA" id="ARBA00008387"/>
    </source>
</evidence>
<evidence type="ECO:0000256" key="6">
    <source>
        <dbReference type="ARBA" id="ARBA00023263"/>
    </source>
</evidence>
<dbReference type="Gene3D" id="3.40.50.410">
    <property type="entry name" value="von Willebrand factor, type A domain"/>
    <property type="match status" value="1"/>
</dbReference>
<evidence type="ECO:0000256" key="3">
    <source>
        <dbReference type="ARBA" id="ARBA00022558"/>
    </source>
</evidence>
<dbReference type="InterPro" id="IPR036465">
    <property type="entry name" value="vWFA_dom_sf"/>
</dbReference>
<dbReference type="Proteomes" id="UP001156974">
    <property type="component" value="Unassembled WGS sequence"/>
</dbReference>
<dbReference type="EMBL" id="JAKUMG010000001">
    <property type="protein sequence ID" value="MDI4667535.1"/>
    <property type="molecule type" value="Genomic_DNA"/>
</dbReference>
<dbReference type="RefSeq" id="WP_175082051.1">
    <property type="nucleotide sequence ID" value="NZ_JAKUMG010000001.1"/>
</dbReference>
<keyword evidence="3" id="KW-1029">Fimbrium biogenesis</keyword>
<dbReference type="InterPro" id="IPR011047">
    <property type="entry name" value="Quinoprotein_ADH-like_sf"/>
</dbReference>
<dbReference type="SUPFAM" id="SSF53300">
    <property type="entry name" value="vWA-like"/>
    <property type="match status" value="1"/>
</dbReference>
<evidence type="ECO:0000256" key="4">
    <source>
        <dbReference type="ARBA" id="ARBA00022723"/>
    </source>
</evidence>
<comment type="subcellular location">
    <subcellularLocation>
        <location evidence="1">Fimbrium</location>
    </subcellularLocation>
</comment>
<evidence type="ECO:0000259" key="7">
    <source>
        <dbReference type="Pfam" id="PF05567"/>
    </source>
</evidence>
<keyword evidence="9" id="KW-1185">Reference proteome</keyword>
<evidence type="ECO:0000313" key="9">
    <source>
        <dbReference type="Proteomes" id="UP001156974"/>
    </source>
</evidence>
<keyword evidence="5" id="KW-0106">Calcium</keyword>
<evidence type="ECO:0000313" key="8">
    <source>
        <dbReference type="EMBL" id="MDI4667535.1"/>
    </source>
</evidence>
<gene>
    <name evidence="8" type="ORF">MKZ47_00205</name>
</gene>
<sequence>MNLEKITQRILLTSLAVFSFLGHAEDIELYVNHNANLDEKPRVLIVFDTSGSMAFSTSSGNSCGFSNGLYIPCSDSRLGVAQDAITKLVDGNDDIDFGLMRFNSTNGGYVLAGIGSDISALKTTIAGLPADGGTPLTETLWEAYLYITGQSLFYGEKVNAALRDTSIEKTETSTYMEEVCEWRYNRGWRYVCWDEPRIAYNSSYISPFDNSEEVKRCDNSVNIIYMTDGDPSAGSDNEQDSNISALHKSYFGSYLSDSDKIAGVYLHKLAKVIHGTDDVEVDLRPTTTDIHETGRVYTIGFGSGMSDNGKRLLSETAAEGGGKYLHANTAEQLSEALKNTITQIREVNDTFTAPSIASNNVDQTRSRESIYYAMFYPKTGARWRGNLKKLKVSGDQIIDKDGKSALNEDGLIDKDAKTFWLPSGESADGNSVELGGVNLYLSNSSSVPNEGRKVLTNVNGRMLNFTRYRVVFHYGTIDKAAVDFEADPDEVEDLINWSRGLDIDDEDKDGSTTDSRKDIFGDPLHSKPVTIDYGNDDIRVLIGTNAGYLHMFQDKNDVLSESWAFIPRSLYKIIKPLRDNQADTKVYGVDGPISVFFDDKNSDGIVNGSDRVWAFFGLRRGGNYYYGLDITNPDSPSLLWDQPIVGGTGDFKELGQTWSKPTVTYVNLDGYKDRPVLIFGAGYDTNKDNVIRTDDTHGRGIFIVDAQTGKKVWALTPSENGFLGKHSIASDISILDSDYDGYIDRLYATDTGGDVWRVDMPSDSPTDSENPWTHFKLASLGSALSTQDRRFFYKPLIARTMFSKVSETSVNGETVTTRIDTPFDAVLIGSGNRSKPTGTVTNDQLFMIRDINTVTQPFLGSDVPAAITQADLMNMDSDPFGNALDDVDKFTDLEIELGEYHGWYYNLASAGEKSLAASTVIGGVAYFTTYTPASSTETANQCSLTGGSGSLYAFHLHYGTKVYDSLKFTTSNDVPDTPQLYFGVGDSCVDGNSDGYCDDNTDEKVKEQSQFLTIGPGIKGEQNPMKVQEIQGPGLVIEDGKIKLVSDAVPIGFGFKTQQTFIYKQERNDNSQ</sequence>
<name>A0ABT6TWZ0_9GAMM</name>
<evidence type="ECO:0000256" key="5">
    <source>
        <dbReference type="ARBA" id="ARBA00022837"/>
    </source>
</evidence>
<comment type="similarity">
    <text evidence="2">Belongs to the PilY1 family.</text>
</comment>
<evidence type="ECO:0000256" key="1">
    <source>
        <dbReference type="ARBA" id="ARBA00004561"/>
    </source>
</evidence>
<comment type="caution">
    <text evidence="8">The sequence shown here is derived from an EMBL/GenBank/DDBJ whole genome shotgun (WGS) entry which is preliminary data.</text>
</comment>
<accession>A0ABT6TWZ0</accession>
<keyword evidence="6" id="KW-0281">Fimbrium</keyword>